<evidence type="ECO:0000259" key="1">
    <source>
        <dbReference type="Pfam" id="PF03632"/>
    </source>
</evidence>
<gene>
    <name evidence="2" type="ORF">S01H1_18464</name>
</gene>
<accession>X0T073</accession>
<dbReference type="InterPro" id="IPR005195">
    <property type="entry name" value="Glyco_hydro_65_M"/>
</dbReference>
<reference evidence="2" key="1">
    <citation type="journal article" date="2014" name="Front. Microbiol.">
        <title>High frequency of phylogenetically diverse reductive dehalogenase-homologous genes in deep subseafloor sedimentary metagenomes.</title>
        <authorList>
            <person name="Kawai M."/>
            <person name="Futagami T."/>
            <person name="Toyoda A."/>
            <person name="Takaki Y."/>
            <person name="Nishi S."/>
            <person name="Hori S."/>
            <person name="Arai W."/>
            <person name="Tsubouchi T."/>
            <person name="Morono Y."/>
            <person name="Uchiyama I."/>
            <person name="Ito T."/>
            <person name="Fujiyama A."/>
            <person name="Inagaki F."/>
            <person name="Takami H."/>
        </authorList>
    </citation>
    <scope>NUCLEOTIDE SEQUENCE</scope>
    <source>
        <strain evidence="2">Expedition CK06-06</strain>
    </source>
</reference>
<feature type="non-terminal residue" evidence="2">
    <location>
        <position position="1"/>
    </location>
</feature>
<organism evidence="2">
    <name type="scientific">marine sediment metagenome</name>
    <dbReference type="NCBI Taxonomy" id="412755"/>
    <lineage>
        <taxon>unclassified sequences</taxon>
        <taxon>metagenomes</taxon>
        <taxon>ecological metagenomes</taxon>
    </lineage>
</organism>
<dbReference type="InterPro" id="IPR012341">
    <property type="entry name" value="6hp_glycosidase-like_sf"/>
</dbReference>
<dbReference type="AlphaFoldDB" id="X0T073"/>
<feature type="non-terminal residue" evidence="2">
    <location>
        <position position="327"/>
    </location>
</feature>
<dbReference type="InterPro" id="IPR008928">
    <property type="entry name" value="6-hairpin_glycosidase_sf"/>
</dbReference>
<dbReference type="EMBL" id="BARS01009875">
    <property type="protein sequence ID" value="GAF80791.1"/>
    <property type="molecule type" value="Genomic_DNA"/>
</dbReference>
<dbReference type="PANTHER" id="PTHR11051">
    <property type="entry name" value="GLYCOSYL HYDROLASE-RELATED"/>
    <property type="match status" value="1"/>
</dbReference>
<dbReference type="SUPFAM" id="SSF48208">
    <property type="entry name" value="Six-hairpin glycosidases"/>
    <property type="match status" value="1"/>
</dbReference>
<feature type="domain" description="Glycoside hydrolase family 65 central catalytic" evidence="1">
    <location>
        <begin position="25"/>
        <end position="326"/>
    </location>
</feature>
<evidence type="ECO:0000313" key="2">
    <source>
        <dbReference type="EMBL" id="GAF80791.1"/>
    </source>
</evidence>
<dbReference type="PANTHER" id="PTHR11051:SF8">
    <property type="entry name" value="PROTEIN-GLUCOSYLGALACTOSYLHYDROXYLYSINE GLUCOSIDASE"/>
    <property type="match status" value="1"/>
</dbReference>
<name>X0T073_9ZZZZ</name>
<comment type="caution">
    <text evidence="2">The sequence shown here is derived from an EMBL/GenBank/DDBJ whole genome shotgun (WGS) entry which is preliminary data.</text>
</comment>
<dbReference type="GO" id="GO:0004553">
    <property type="term" value="F:hydrolase activity, hydrolyzing O-glycosyl compounds"/>
    <property type="evidence" value="ECO:0007669"/>
    <property type="project" value="TreeGrafter"/>
</dbReference>
<dbReference type="Gene3D" id="1.50.10.10">
    <property type="match status" value="1"/>
</dbReference>
<dbReference type="Pfam" id="PF03632">
    <property type="entry name" value="Glyco_hydro_65m"/>
    <property type="match status" value="1"/>
</dbReference>
<proteinExistence type="predicted"/>
<protein>
    <recommendedName>
        <fullName evidence="1">Glycoside hydrolase family 65 central catalytic domain-containing protein</fullName>
    </recommendedName>
</protein>
<sequence>AAWRENWEASDVLIEGDDEAQRAIRFNLFQALAAAPRQDDRISIPAKTLSGFGYRGHVFWDTEIFIVPFLTLTQPDLARNLLMYRYHTLPGARRKAANSGYEGAMYAWESAATGDETTPRWVPLADGELLRIWCGDIELHITTDVAYAAWNYWQTTGDDDWMRRYGAEIFLDTAIFWASRVEENAELGCYEIRDIIGPDEYHEHVDNNAFTNRMIQWHLETAQEVLAWLRREDPARAAELEHQLDLTPPRLNRWADIAGHMLVLHDPESGLFEQFEGFFDLPDINLADYEPRTRSMQSILSVEGANQRQVLKQPDVLALLYMLPDDY</sequence>
<dbReference type="GO" id="GO:0005975">
    <property type="term" value="P:carbohydrate metabolic process"/>
    <property type="evidence" value="ECO:0007669"/>
    <property type="project" value="InterPro"/>
</dbReference>